<dbReference type="InterPro" id="IPR016024">
    <property type="entry name" value="ARM-type_fold"/>
</dbReference>
<dbReference type="InterPro" id="IPR007015">
    <property type="entry name" value="DNA_pol_V/MYBBP1A"/>
</dbReference>
<dbReference type="OrthoDB" id="342531at2759"/>
<dbReference type="OMA" id="VWKHDDP"/>
<protein>
    <recommendedName>
        <fullName evidence="7">DNA polymerase V</fullName>
    </recommendedName>
</protein>
<proteinExistence type="inferred from homology"/>
<comment type="subcellular location">
    <subcellularLocation>
        <location evidence="1">Nucleus</location>
    </subcellularLocation>
</comment>
<evidence type="ECO:0000256" key="3">
    <source>
        <dbReference type="ARBA" id="ARBA00023242"/>
    </source>
</evidence>
<feature type="region of interest" description="Disordered" evidence="4">
    <location>
        <begin position="727"/>
        <end position="792"/>
    </location>
</feature>
<dbReference type="STRING" id="1245528.M3K673"/>
<dbReference type="EMBL" id="AOGT01000304">
    <property type="protein sequence ID" value="EMG50309.1"/>
    <property type="molecule type" value="Genomic_DNA"/>
</dbReference>
<feature type="region of interest" description="Disordered" evidence="4">
    <location>
        <begin position="295"/>
        <end position="315"/>
    </location>
</feature>
<feature type="compositionally biased region" description="Basic residues" evidence="4">
    <location>
        <begin position="306"/>
        <end position="315"/>
    </location>
</feature>
<dbReference type="Proteomes" id="UP000011777">
    <property type="component" value="Unassembled WGS sequence"/>
</dbReference>
<feature type="compositionally biased region" description="Acidic residues" evidence="4">
    <location>
        <begin position="735"/>
        <end position="782"/>
    </location>
</feature>
<dbReference type="PANTHER" id="PTHR13213:SF2">
    <property type="entry name" value="MYB-BINDING PROTEIN 1A"/>
    <property type="match status" value="1"/>
</dbReference>
<name>M3K673_CANMX</name>
<gene>
    <name evidence="5" type="ORF">G210_4642</name>
</gene>
<dbReference type="AlphaFoldDB" id="M3K673"/>
<dbReference type="PANTHER" id="PTHR13213">
    <property type="entry name" value="MYB-BINDING PROTEIN 1A FAMILY MEMBER"/>
    <property type="match status" value="1"/>
</dbReference>
<dbReference type="HOGENOM" id="CLU_005212_0_0_1"/>
<evidence type="ECO:0008006" key="7">
    <source>
        <dbReference type="Google" id="ProtNLM"/>
    </source>
</evidence>
<dbReference type="GO" id="GO:0000182">
    <property type="term" value="F:rDNA binding"/>
    <property type="evidence" value="ECO:0007669"/>
    <property type="project" value="TreeGrafter"/>
</dbReference>
<evidence type="ECO:0000256" key="2">
    <source>
        <dbReference type="ARBA" id="ARBA00006809"/>
    </source>
</evidence>
<dbReference type="GO" id="GO:0005730">
    <property type="term" value="C:nucleolus"/>
    <property type="evidence" value="ECO:0007669"/>
    <property type="project" value="InterPro"/>
</dbReference>
<dbReference type="Pfam" id="PF04931">
    <property type="entry name" value="DNA_pol_phi"/>
    <property type="match status" value="1"/>
</dbReference>
<comment type="similarity">
    <text evidence="2">Belongs to the MYBBP1A family.</text>
</comment>
<evidence type="ECO:0000256" key="4">
    <source>
        <dbReference type="SAM" id="MobiDB-lite"/>
    </source>
</evidence>
<dbReference type="eggNOG" id="KOG1926">
    <property type="taxonomic scope" value="Eukaryota"/>
</dbReference>
<keyword evidence="3" id="KW-0539">Nucleus</keyword>
<evidence type="ECO:0000313" key="5">
    <source>
        <dbReference type="EMBL" id="EMG50309.1"/>
    </source>
</evidence>
<evidence type="ECO:0000256" key="1">
    <source>
        <dbReference type="ARBA" id="ARBA00004123"/>
    </source>
</evidence>
<reference evidence="5 6" key="1">
    <citation type="submission" date="2013-02" db="EMBL/GenBank/DDBJ databases">
        <title>Genome sequence of Candida maltosa Xu316, a potential industrial strain for xylitol and ethanol production.</title>
        <authorList>
            <person name="Yu J."/>
            <person name="Wang Q."/>
            <person name="Geng X."/>
            <person name="Bao W."/>
            <person name="He P."/>
            <person name="Cai J."/>
        </authorList>
    </citation>
    <scope>NUCLEOTIDE SEQUENCE [LARGE SCALE GENOMIC DNA]</scope>
    <source>
        <strain evidence="6">Xu316</strain>
    </source>
</reference>
<sequence>MSVSRDHYFKLGSDSPNERISGATQLISELISVNDPEEWKYALNRLLKGIITTRQSAKFGFSMALTEVVNELINRGQLTVAGYLELLVETTTISNSMKGKEKRAVLFGRLFGLQVLINSKIILKGDNKEDVEKNLGTFIEILLEISNSKNWIRETGFFTLIQFINLLQGEEEGEGVVDEDLKKGVYVKVLTLVNNLGLNLSTEGLAIYLTIPNSNQLYEQIPNLKATWKNGDPFNRGNLQLLGKVLKDVEIVNDEDENEENGSSSKKSKSSWNSRLPFVWDLIIAKFNQTNNASESTEDVETIEKSKKRKKHSPKKSKKIKLDEAEFISVKDFWKIAIDESLFSEKSSNERKYWGFEIFNKFVTSLLDKSQIQYLITGNFLRCLINHHSNSSRFLNKISQITLKTLISTIKENPSMAASVLEALLDESKGGCWNFDLVSKSKTIDEILQTKSEVNSVIPVLLTNLEAKLKSQNVPTEDNGNHKNSNDNIIKWYLDKIVNLIKHNDPKTNSPIVEDLLESILVKLIKFSFFKSDTISKFLQSTSKERLNSILSELITAKRASSSSWPYFCYETIQELSKTEECLIELDDEINTTKLETQDILQEIHDSSNRDNLYIFELLFSMCLIQLYMEDEETIQVINELKSVFENQFKEGGKEDEEEEETADDSIVLTEIVLSFISRKSTLFKKLAMLIWENYLCRPVDEDGELRISSPCFELLFEVLETKENKQGQEKLFDNDDDQEAEGDDDENDEDDEEDEDDDGDDDDDEEDDEEDDDEDEGENDAVDASMTELDKQTNLKLAQALGIPTKESGEVKFDELDDLSSDGDNYESDSMDDEQMMAMDDELSRIFKQRQDTLNNLATGNKRKLEVLEAKENMIFFKNRILDLLETFTKVTNSQHHYNLLYIKPLINLMNLTLDKNLGVKAHKLLKTRISKTKVDLEQLEKYYGSNLPQYYQTLISLIRELQQNANSIKSSNQSVIQSYNQGCIIIAKNLINWDSDANMKPIVEIYCESLTTWCLDPQSKLQPSLFFDFINWVNSKITNKK</sequence>
<comment type="caution">
    <text evidence="5">The sequence shown here is derived from an EMBL/GenBank/DDBJ whole genome shotgun (WGS) entry which is preliminary data.</text>
</comment>
<dbReference type="SUPFAM" id="SSF48371">
    <property type="entry name" value="ARM repeat"/>
    <property type="match status" value="1"/>
</dbReference>
<keyword evidence="6" id="KW-1185">Reference proteome</keyword>
<dbReference type="GO" id="GO:0006355">
    <property type="term" value="P:regulation of DNA-templated transcription"/>
    <property type="evidence" value="ECO:0007669"/>
    <property type="project" value="InterPro"/>
</dbReference>
<accession>M3K673</accession>
<organism evidence="5 6">
    <name type="scientific">Candida maltosa (strain Xu316)</name>
    <name type="common">Yeast</name>
    <dbReference type="NCBI Taxonomy" id="1245528"/>
    <lineage>
        <taxon>Eukaryota</taxon>
        <taxon>Fungi</taxon>
        <taxon>Dikarya</taxon>
        <taxon>Ascomycota</taxon>
        <taxon>Saccharomycotina</taxon>
        <taxon>Pichiomycetes</taxon>
        <taxon>Debaryomycetaceae</taxon>
        <taxon>Candida/Lodderomyces clade</taxon>
        <taxon>Candida</taxon>
    </lineage>
</organism>
<evidence type="ECO:0000313" key="6">
    <source>
        <dbReference type="Proteomes" id="UP000011777"/>
    </source>
</evidence>